<sequence length="67" mass="7134">MNSEAVWRKSSYSGSAGGECVEVAATAATTQIHIRDSKEAAGPHLTLTPTTWAAFLRYAADVAPVRR</sequence>
<proteinExistence type="predicted"/>
<organism evidence="2 3">
    <name type="scientific">Streptomyces lunalinharesii</name>
    <dbReference type="NCBI Taxonomy" id="333384"/>
    <lineage>
        <taxon>Bacteria</taxon>
        <taxon>Bacillati</taxon>
        <taxon>Actinomycetota</taxon>
        <taxon>Actinomycetes</taxon>
        <taxon>Kitasatosporales</taxon>
        <taxon>Streptomycetaceae</taxon>
        <taxon>Streptomyces</taxon>
    </lineage>
</organism>
<accession>A0ABN3SZH4</accession>
<name>A0ABN3SZH4_9ACTN</name>
<dbReference type="Proteomes" id="UP001500994">
    <property type="component" value="Unassembled WGS sequence"/>
</dbReference>
<reference evidence="2 3" key="1">
    <citation type="journal article" date="2019" name="Int. J. Syst. Evol. Microbiol.">
        <title>The Global Catalogue of Microorganisms (GCM) 10K type strain sequencing project: providing services to taxonomists for standard genome sequencing and annotation.</title>
        <authorList>
            <consortium name="The Broad Institute Genomics Platform"/>
            <consortium name="The Broad Institute Genome Sequencing Center for Infectious Disease"/>
            <person name="Wu L."/>
            <person name="Ma J."/>
        </authorList>
    </citation>
    <scope>NUCLEOTIDE SEQUENCE [LARGE SCALE GENOMIC DNA]</scope>
    <source>
        <strain evidence="2 3">JCM 16374</strain>
    </source>
</reference>
<feature type="domain" description="DUF397" evidence="1">
    <location>
        <begin position="5"/>
        <end position="59"/>
    </location>
</feature>
<dbReference type="InterPro" id="IPR007278">
    <property type="entry name" value="DUF397"/>
</dbReference>
<protein>
    <submittedName>
        <fullName evidence="2">DUF397 domain-containing protein</fullName>
    </submittedName>
</protein>
<keyword evidence="3" id="KW-1185">Reference proteome</keyword>
<evidence type="ECO:0000313" key="3">
    <source>
        <dbReference type="Proteomes" id="UP001500994"/>
    </source>
</evidence>
<comment type="caution">
    <text evidence="2">The sequence shown here is derived from an EMBL/GenBank/DDBJ whole genome shotgun (WGS) entry which is preliminary data.</text>
</comment>
<dbReference type="RefSeq" id="WP_344584124.1">
    <property type="nucleotide sequence ID" value="NZ_BAAARK010000050.1"/>
</dbReference>
<evidence type="ECO:0000313" key="2">
    <source>
        <dbReference type="EMBL" id="GAA2690082.1"/>
    </source>
</evidence>
<dbReference type="Pfam" id="PF04149">
    <property type="entry name" value="DUF397"/>
    <property type="match status" value="1"/>
</dbReference>
<dbReference type="EMBL" id="BAAARK010000050">
    <property type="protein sequence ID" value="GAA2690082.1"/>
    <property type="molecule type" value="Genomic_DNA"/>
</dbReference>
<evidence type="ECO:0000259" key="1">
    <source>
        <dbReference type="Pfam" id="PF04149"/>
    </source>
</evidence>
<gene>
    <name evidence="2" type="ORF">GCM10009864_75180</name>
</gene>